<dbReference type="SMART" id="SM00567">
    <property type="entry name" value="EZ_HEAT"/>
    <property type="match status" value="2"/>
</dbReference>
<comment type="caution">
    <text evidence="1">The sequence shown here is derived from an EMBL/GenBank/DDBJ whole genome shotgun (WGS) entry which is preliminary data.</text>
</comment>
<dbReference type="OrthoDB" id="1668619at2759"/>
<name>A0A8S0SQU9_OLEEU</name>
<dbReference type="SUPFAM" id="SSF48371">
    <property type="entry name" value="ARM repeat"/>
    <property type="match status" value="1"/>
</dbReference>
<dbReference type="AlphaFoldDB" id="A0A8S0SQU9"/>
<evidence type="ECO:0000313" key="1">
    <source>
        <dbReference type="EMBL" id="CAA2994532.1"/>
    </source>
</evidence>
<reference evidence="1 2" key="1">
    <citation type="submission" date="2019-12" db="EMBL/GenBank/DDBJ databases">
        <authorList>
            <person name="Alioto T."/>
            <person name="Alioto T."/>
            <person name="Gomez Garrido J."/>
        </authorList>
    </citation>
    <scope>NUCLEOTIDE SEQUENCE [LARGE SCALE GENOMIC DNA]</scope>
</reference>
<dbReference type="Pfam" id="PF13646">
    <property type="entry name" value="HEAT_2"/>
    <property type="match status" value="1"/>
</dbReference>
<proteinExistence type="predicted"/>
<keyword evidence="2" id="KW-1185">Reference proteome</keyword>
<evidence type="ECO:0000313" key="2">
    <source>
        <dbReference type="Proteomes" id="UP000594638"/>
    </source>
</evidence>
<dbReference type="EMBL" id="CACTIH010005475">
    <property type="protein sequence ID" value="CAA2994532.1"/>
    <property type="molecule type" value="Genomic_DNA"/>
</dbReference>
<dbReference type="InterPro" id="IPR004155">
    <property type="entry name" value="PBS_lyase_HEAT"/>
</dbReference>
<dbReference type="Gene3D" id="1.25.10.10">
    <property type="entry name" value="Leucine-rich Repeat Variant"/>
    <property type="match status" value="1"/>
</dbReference>
<dbReference type="Proteomes" id="UP000594638">
    <property type="component" value="Unassembled WGS sequence"/>
</dbReference>
<organism evidence="1 2">
    <name type="scientific">Olea europaea subsp. europaea</name>
    <dbReference type="NCBI Taxonomy" id="158383"/>
    <lineage>
        <taxon>Eukaryota</taxon>
        <taxon>Viridiplantae</taxon>
        <taxon>Streptophyta</taxon>
        <taxon>Embryophyta</taxon>
        <taxon>Tracheophyta</taxon>
        <taxon>Spermatophyta</taxon>
        <taxon>Magnoliopsida</taxon>
        <taxon>eudicotyledons</taxon>
        <taxon>Gunneridae</taxon>
        <taxon>Pentapetalae</taxon>
        <taxon>asterids</taxon>
        <taxon>lamiids</taxon>
        <taxon>Lamiales</taxon>
        <taxon>Oleaceae</taxon>
        <taxon>Oleeae</taxon>
        <taxon>Olea</taxon>
    </lineage>
</organism>
<dbReference type="Gramene" id="OE9A039098T1">
    <property type="protein sequence ID" value="OE9A039098C1"/>
    <property type="gene ID" value="OE9A039098"/>
</dbReference>
<accession>A0A8S0SQU9</accession>
<dbReference type="InterPro" id="IPR011989">
    <property type="entry name" value="ARM-like"/>
</dbReference>
<gene>
    <name evidence="1" type="ORF">OLEA9_A039098</name>
</gene>
<dbReference type="InterPro" id="IPR016024">
    <property type="entry name" value="ARM-type_fold"/>
</dbReference>
<sequence>MTDDSSLLEYEASYRLGWMQKPDAIPALKTVVDNLCLHPIVRLKAAESLGAFGLETSIPVLGTSFQSDQSQEVRDTWVVEGVLNSRASYNSNCSKDEMGTGASKL</sequence>
<protein>
    <submittedName>
        <fullName evidence="1">Deoxyhypusine hydroxylase</fullName>
    </submittedName>
</protein>